<name>A0ABZ2YGX6_9BACT</name>
<gene>
    <name evidence="1" type="ORF">QBE54_04980</name>
</gene>
<dbReference type="Gene3D" id="3.40.50.360">
    <property type="match status" value="1"/>
</dbReference>
<accession>A0ABZ2YGX6</accession>
<evidence type="ECO:0000313" key="2">
    <source>
        <dbReference type="Proteomes" id="UP001461341"/>
    </source>
</evidence>
<organism evidence="1 2">
    <name type="scientific">Thermatribacter velox</name>
    <dbReference type="NCBI Taxonomy" id="3039681"/>
    <lineage>
        <taxon>Bacteria</taxon>
        <taxon>Pseudomonadati</taxon>
        <taxon>Atribacterota</taxon>
        <taxon>Atribacteria</taxon>
        <taxon>Atribacterales</taxon>
        <taxon>Thermatribacteraceae</taxon>
        <taxon>Thermatribacter</taxon>
    </lineage>
</organism>
<dbReference type="Proteomes" id="UP001461341">
    <property type="component" value="Chromosome"/>
</dbReference>
<dbReference type="RefSeq" id="WP_369019239.1">
    <property type="nucleotide sequence ID" value="NZ_CP121689.1"/>
</dbReference>
<evidence type="ECO:0008006" key="3">
    <source>
        <dbReference type="Google" id="ProtNLM"/>
    </source>
</evidence>
<proteinExistence type="predicted"/>
<reference evidence="1 2" key="1">
    <citation type="submission" date="2023-03" db="EMBL/GenBank/DDBJ databases">
        <title>Novel Species.</title>
        <authorList>
            <person name="Ma S."/>
        </authorList>
    </citation>
    <scope>NUCLEOTIDE SEQUENCE [LARGE SCALE GENOMIC DNA]</scope>
    <source>
        <strain evidence="1 2">B11</strain>
    </source>
</reference>
<dbReference type="InterPro" id="IPR029039">
    <property type="entry name" value="Flavoprotein-like_sf"/>
</dbReference>
<protein>
    <recommendedName>
        <fullName evidence="3">Flavodoxin-like domain-containing protein</fullName>
    </recommendedName>
</protein>
<evidence type="ECO:0000313" key="1">
    <source>
        <dbReference type="EMBL" id="WZL77073.1"/>
    </source>
</evidence>
<keyword evidence="2" id="KW-1185">Reference proteome</keyword>
<dbReference type="EMBL" id="CP121689">
    <property type="protein sequence ID" value="WZL77073.1"/>
    <property type="molecule type" value="Genomic_DNA"/>
</dbReference>
<sequence>MRIAFVYSTKDQGLVNITKYMIALFEKSGHTVKAIEVENLSSPISFRPFDLVMVGATITSFFGGKISQEVVKFLQGANGMEGKKSVAYVKSALFGTDKALRRLMGHMESRGAFVVDFEAIKGQKEAEELVKRHL</sequence>